<sequence>MAQRALLGLTLARTGRGLALRLPTRVVGSTPAFRIVNAHTRRYMGTTEHIEQDAAASPLERMAPDRKPSFDDTMSLLRKAQHDPLIHAVWLDLDGYAAPLTRTAELVQRIQQLQAAGTKVYVYGTVITHAVCLGAPQLFGIFIIMPVALVGAAAERFFAPSSASVNLHGFSFRVSAYKPFLQKLGLDVEAVRSGEFKGIVDTFAADDVNPAVVQNMGDLLRGMTKSYTERLSQLVESLDATAAAQLLVDSPAIDDLAQHFPNLQIAYKDEAYADVVRTHKPDAAPKTRFVVPEKRYARFSLKKIGVAISAKSSRVGVIRCGGTIVSGKGQRGSFGQDNIIPMLWEAHRRADIDAVVLRVDSSGGSALASDLIAREVARLAAVKPVVASFGTLAASGGYYISALAHTIVADPMSITGSIGVAMLRPNGQKLIDDMMGVRHHLISEPGPLARVNDFYAPMSPEVRAYLDKRSEEVYHAFLKIVCQGRGMSLEEAEKHAKGQVFSAEQAQQRGLVDQLGSLQDAVDQAAKLAQRRQVTPGQTLYEVLRPKMSFLQRQFMGSNKFVIDALGFPNINQLLASGIVLFLCVFALYLSLSQTDQTNSFSLSLSLSCLSRLTYNKPFLINVIDSPGHIDFSYEVSSAVRLSDGCIVLVDVVEGVSAQTHAVLRQAWMENLKPCLVLNKLDRLILELQMTPEEAYEHMQRILEQVNAITASLFTSRMIARLDQEQENTTDTGEGAVEFEWDDTMDDDSGRYFEPENGNVAFASGYDGWAFSVDSFATLLAQKFKCSERALRRCLWGDYYLTREKGVTKVKKGARMKAKTPMFVKFVLEPIWELNKVIMDNNDRERMQKMIAALNVKVSARELLADPRTRLTGVMSAWLPLAKTILDLVCRVLPSPKQLETERFHNLLNTGLAPTQALPEARQRLAEGMCACAVDEAAPAVVAYVSKMVAVPRASLPENERQQASMEELQKRRASIIARRKAEAGEANVGEANSDSDMPLVDADGHPLDANTNSNTSTAEDEATAAEEAPEDPIAFVAYARVFSGTLRPGMQIHVLSPKYDPARPTEHVTTVTVGRLYLFMGRSMLPLQEAVAGTVVGIGGLDGTVLKSATLSSSLECPPLSGMYQHVKPIVRVALETERIQDMAALKRGLILLNQADPCVETYVQETGEHVLVAAGEVHIERCLTDLKEQFAPGIKIHVSPPIIPFRETVIPPPKMDQANEEIALQADKGERNVYLLDDSVEVDDDMIVTVATADKAWTLRVRAEPLPSPMLAFLDENQDGLRALTSRLDEGDRSDPGTTEESEERARAVLEAFQAAVANKDDPCDLLPEDVVAFGPRGCGPNILASNLPELQSIALFAKLGVMSLPPAADLKTDVVNALNSFKVGFEIFAQTGPLCDEPVRGVCIRAFLVQPCRLMLAMFKCNLLVNSNALGKVYTVINKRGGRVVSEEMKDGSDSFEILAHIPVTNSFGFAEELRKRSSGLAVPQLIFSHWEVLEEDPFWIPTTEEEKAHFGDKGDAPNVARDHMNGIRKRKGLAVEEKLVEHAEKQRTMARKK</sequence>
<dbReference type="InterPro" id="IPR020568">
    <property type="entry name" value="Ribosomal_Su5_D2-typ_SF"/>
</dbReference>
<evidence type="ECO:0000256" key="4">
    <source>
        <dbReference type="ARBA" id="ARBA00023134"/>
    </source>
</evidence>
<keyword evidence="2" id="KW-0547">Nucleotide-binding</keyword>
<evidence type="ECO:0000313" key="9">
    <source>
        <dbReference type="Proteomes" id="UP000001357"/>
    </source>
</evidence>
<evidence type="ECO:0000256" key="2">
    <source>
        <dbReference type="ARBA" id="ARBA00022741"/>
    </source>
</evidence>
<dbReference type="GO" id="GO:1990904">
    <property type="term" value="C:ribonucleoprotein complex"/>
    <property type="evidence" value="ECO:0000318"/>
    <property type="project" value="GO_Central"/>
</dbReference>
<keyword evidence="1" id="KW-0690">Ribosome biogenesis</keyword>
<reference evidence="8 9" key="1">
    <citation type="journal article" date="2008" name="Nature">
        <title>The genome of the choanoflagellate Monosiga brevicollis and the origin of metazoans.</title>
        <authorList>
            <consortium name="JGI Sequencing"/>
            <person name="King N."/>
            <person name="Westbrook M.J."/>
            <person name="Young S.L."/>
            <person name="Kuo A."/>
            <person name="Abedin M."/>
            <person name="Chapman J."/>
            <person name="Fairclough S."/>
            <person name="Hellsten U."/>
            <person name="Isogai Y."/>
            <person name="Letunic I."/>
            <person name="Marr M."/>
            <person name="Pincus D."/>
            <person name="Putnam N."/>
            <person name="Rokas A."/>
            <person name="Wright K.J."/>
            <person name="Zuzow R."/>
            <person name="Dirks W."/>
            <person name="Good M."/>
            <person name="Goodstein D."/>
            <person name="Lemons D."/>
            <person name="Li W."/>
            <person name="Lyons J.B."/>
            <person name="Morris A."/>
            <person name="Nichols S."/>
            <person name="Richter D.J."/>
            <person name="Salamov A."/>
            <person name="Bork P."/>
            <person name="Lim W.A."/>
            <person name="Manning G."/>
            <person name="Miller W.T."/>
            <person name="McGinnis W."/>
            <person name="Shapiro H."/>
            <person name="Tjian R."/>
            <person name="Grigoriev I.V."/>
            <person name="Rokhsar D."/>
        </authorList>
    </citation>
    <scope>NUCLEOTIDE SEQUENCE [LARGE SCALE GENOMIC DNA]</scope>
    <source>
        <strain evidence="9">MX1 / ATCC 50154</strain>
    </source>
</reference>
<dbReference type="InterPro" id="IPR047272">
    <property type="entry name" value="S49_SppA_C"/>
</dbReference>
<dbReference type="FunFam" id="3.90.1430.10:FF:000003">
    <property type="entry name" value="Elongation factor 2"/>
    <property type="match status" value="1"/>
</dbReference>
<proteinExistence type="predicted"/>
<dbReference type="Gene3D" id="3.40.50.300">
    <property type="entry name" value="P-loop containing nucleotide triphosphate hydrolases"/>
    <property type="match status" value="1"/>
</dbReference>
<evidence type="ECO:0000256" key="6">
    <source>
        <dbReference type="SAM" id="MobiDB-lite"/>
    </source>
</evidence>
<dbReference type="Gene3D" id="3.30.70.870">
    <property type="entry name" value="Elongation Factor G (Translational Gtpase), domain 3"/>
    <property type="match status" value="1"/>
</dbReference>
<evidence type="ECO:0000256" key="3">
    <source>
        <dbReference type="ARBA" id="ARBA00022801"/>
    </source>
</evidence>
<dbReference type="InterPro" id="IPR056752">
    <property type="entry name" value="EFL1"/>
</dbReference>
<dbReference type="CDD" id="cd07023">
    <property type="entry name" value="S49_Sppa_N_C"/>
    <property type="match status" value="1"/>
</dbReference>
<dbReference type="InterPro" id="IPR000795">
    <property type="entry name" value="T_Tr_GTP-bd_dom"/>
</dbReference>
<dbReference type="InterPro" id="IPR014721">
    <property type="entry name" value="Ribsml_uS5_D2-typ_fold_subgr"/>
</dbReference>
<dbReference type="SUPFAM" id="SSF54980">
    <property type="entry name" value="EF-G C-terminal domain-like"/>
    <property type="match status" value="2"/>
</dbReference>
<dbReference type="InterPro" id="IPR002142">
    <property type="entry name" value="Peptidase_S49"/>
</dbReference>
<dbReference type="KEGG" id="mbr:MONBRDRAFT_32409"/>
<dbReference type="PANTHER" id="PTHR42908">
    <property type="entry name" value="TRANSLATION ELONGATION FACTOR-RELATED"/>
    <property type="match status" value="1"/>
</dbReference>
<protein>
    <recommendedName>
        <fullName evidence="5">Elongation factor-like 1</fullName>
    </recommendedName>
</protein>
<dbReference type="EMBL" id="CH991551">
    <property type="protein sequence ID" value="EDQ89343.1"/>
    <property type="molecule type" value="Genomic_DNA"/>
</dbReference>
<dbReference type="GeneID" id="5891225"/>
<dbReference type="Gene3D" id="6.20.330.10">
    <property type="match status" value="1"/>
</dbReference>
<feature type="compositionally biased region" description="Acidic residues" evidence="6">
    <location>
        <begin position="1019"/>
        <end position="1030"/>
    </location>
</feature>
<dbReference type="Pfam" id="PF01343">
    <property type="entry name" value="Peptidase_S49"/>
    <property type="match status" value="2"/>
</dbReference>
<dbReference type="GO" id="GO:0008233">
    <property type="term" value="F:peptidase activity"/>
    <property type="evidence" value="ECO:0007669"/>
    <property type="project" value="InterPro"/>
</dbReference>
<dbReference type="Gene3D" id="3.30.70.240">
    <property type="match status" value="1"/>
</dbReference>
<evidence type="ECO:0000256" key="1">
    <source>
        <dbReference type="ARBA" id="ARBA00022517"/>
    </source>
</evidence>
<keyword evidence="4" id="KW-0342">GTP-binding</keyword>
<dbReference type="Gene3D" id="3.30.230.10">
    <property type="match status" value="1"/>
</dbReference>
<gene>
    <name evidence="8" type="ORF">MONBRDRAFT_32409</name>
</gene>
<dbReference type="SUPFAM" id="SSF50447">
    <property type="entry name" value="Translation proteins"/>
    <property type="match status" value="1"/>
</dbReference>
<dbReference type="RefSeq" id="XP_001745919.1">
    <property type="nucleotide sequence ID" value="XM_001745867.1"/>
</dbReference>
<dbReference type="CDD" id="cd04096">
    <property type="entry name" value="eEF2_snRNP_like_C"/>
    <property type="match status" value="1"/>
</dbReference>
<dbReference type="GO" id="GO:0043022">
    <property type="term" value="F:ribosome binding"/>
    <property type="evidence" value="ECO:0000318"/>
    <property type="project" value="GO_Central"/>
</dbReference>
<dbReference type="InterPro" id="IPR035647">
    <property type="entry name" value="EFG_III/V"/>
</dbReference>
<dbReference type="Pfam" id="PF00009">
    <property type="entry name" value="GTP_EFTU"/>
    <property type="match status" value="1"/>
</dbReference>
<dbReference type="OMA" id="FARCDIQ"/>
<dbReference type="Gene3D" id="3.90.226.10">
    <property type="entry name" value="2-enoyl-CoA Hydratase, Chain A, domain 1"/>
    <property type="match status" value="2"/>
</dbReference>
<dbReference type="InterPro" id="IPR000640">
    <property type="entry name" value="EFG_V-like"/>
</dbReference>
<dbReference type="Pfam" id="PF22042">
    <property type="entry name" value="EF-G_D2"/>
    <property type="match status" value="1"/>
</dbReference>
<name>A9UZC6_MONBE</name>
<dbReference type="SUPFAM" id="SSF52540">
    <property type="entry name" value="P-loop containing nucleoside triphosphate hydrolases"/>
    <property type="match status" value="1"/>
</dbReference>
<feature type="region of interest" description="Disordered" evidence="6">
    <location>
        <begin position="981"/>
        <end position="1030"/>
    </location>
</feature>
<dbReference type="InParanoid" id="A9UZC6"/>
<dbReference type="InterPro" id="IPR009000">
    <property type="entry name" value="Transl_B-barrel_sf"/>
</dbReference>
<dbReference type="Pfam" id="PF00679">
    <property type="entry name" value="EFG_C"/>
    <property type="match status" value="1"/>
</dbReference>
<dbReference type="FunFam" id="3.30.70.240:FF:000006">
    <property type="entry name" value="Elongation factor like GTPase 1"/>
    <property type="match status" value="1"/>
</dbReference>
<dbReference type="GO" id="GO:0042256">
    <property type="term" value="P:cytosolic ribosome assembly"/>
    <property type="evidence" value="ECO:0000318"/>
    <property type="project" value="GO_Central"/>
</dbReference>
<dbReference type="CDD" id="cd16268">
    <property type="entry name" value="EF2_II"/>
    <property type="match status" value="1"/>
</dbReference>
<evidence type="ECO:0000313" key="8">
    <source>
        <dbReference type="EMBL" id="EDQ89343.1"/>
    </source>
</evidence>
<dbReference type="GO" id="GO:0006508">
    <property type="term" value="P:proteolysis"/>
    <property type="evidence" value="ECO:0007669"/>
    <property type="project" value="InterPro"/>
</dbReference>
<dbReference type="GO" id="GO:0005525">
    <property type="term" value="F:GTP binding"/>
    <property type="evidence" value="ECO:0007669"/>
    <property type="project" value="UniProtKB-KW"/>
</dbReference>
<dbReference type="CDD" id="cd16261">
    <property type="entry name" value="EF2_snRNP_III"/>
    <property type="match status" value="1"/>
</dbReference>
<dbReference type="InterPro" id="IPR029045">
    <property type="entry name" value="ClpP/crotonase-like_dom_sf"/>
</dbReference>
<dbReference type="Gene3D" id="3.90.1430.10">
    <property type="entry name" value="Yeast translation eEF2 (G' domain)"/>
    <property type="match status" value="1"/>
</dbReference>
<dbReference type="SUPFAM" id="SSF52096">
    <property type="entry name" value="ClpP/crotonase"/>
    <property type="match status" value="1"/>
</dbReference>
<evidence type="ECO:0000256" key="5">
    <source>
        <dbReference type="ARBA" id="ARBA00081809"/>
    </source>
</evidence>
<dbReference type="GO" id="GO:0005829">
    <property type="term" value="C:cytosol"/>
    <property type="evidence" value="ECO:0000318"/>
    <property type="project" value="GO_Central"/>
</dbReference>
<dbReference type="Proteomes" id="UP000001357">
    <property type="component" value="Unassembled WGS sequence"/>
</dbReference>
<feature type="domain" description="Elongation factor EFG" evidence="7">
    <location>
        <begin position="1416"/>
        <end position="1505"/>
    </location>
</feature>
<evidence type="ECO:0000259" key="7">
    <source>
        <dbReference type="SMART" id="SM00838"/>
    </source>
</evidence>
<dbReference type="GO" id="GO:0003924">
    <property type="term" value="F:GTPase activity"/>
    <property type="evidence" value="ECO:0000318"/>
    <property type="project" value="GO_Central"/>
</dbReference>
<dbReference type="FunFam" id="3.30.70.870:FF:000002">
    <property type="entry name" value="Translation elongation factor 2"/>
    <property type="match status" value="1"/>
</dbReference>
<dbReference type="eggNOG" id="KOG0467">
    <property type="taxonomic scope" value="Eukaryota"/>
</dbReference>
<accession>A9UZC6</accession>
<dbReference type="SMART" id="SM00838">
    <property type="entry name" value="EFG_C"/>
    <property type="match status" value="1"/>
</dbReference>
<dbReference type="InterPro" id="IPR027417">
    <property type="entry name" value="P-loop_NTPase"/>
</dbReference>
<dbReference type="Pfam" id="PF25118">
    <property type="entry name" value="EFL1"/>
    <property type="match status" value="1"/>
</dbReference>
<dbReference type="Gene3D" id="2.40.30.10">
    <property type="entry name" value="Translation factors"/>
    <property type="match status" value="1"/>
</dbReference>
<dbReference type="STRING" id="81824.A9UZC6"/>
<dbReference type="PANTHER" id="PTHR42908:SF3">
    <property type="entry name" value="ELONGATION FACTOR-LIKE GTPASE 1"/>
    <property type="match status" value="1"/>
</dbReference>
<keyword evidence="9" id="KW-1185">Reference proteome</keyword>
<dbReference type="FunCoup" id="A9UZC6">
    <property type="interactions" value="941"/>
</dbReference>
<dbReference type="InterPro" id="IPR053905">
    <property type="entry name" value="EF-G-like_DII"/>
</dbReference>
<dbReference type="SUPFAM" id="SSF54211">
    <property type="entry name" value="Ribosomal protein S5 domain 2-like"/>
    <property type="match status" value="1"/>
</dbReference>
<keyword evidence="3" id="KW-0378">Hydrolase</keyword>
<organism evidence="8 9">
    <name type="scientific">Monosiga brevicollis</name>
    <name type="common">Choanoflagellate</name>
    <dbReference type="NCBI Taxonomy" id="81824"/>
    <lineage>
        <taxon>Eukaryota</taxon>
        <taxon>Choanoflagellata</taxon>
        <taxon>Craspedida</taxon>
        <taxon>Salpingoecidae</taxon>
        <taxon>Monosiga</taxon>
    </lineage>
</organism>
<dbReference type="FunFam" id="3.40.50.300:FF:001452">
    <property type="entry name" value="U5 small nuclear ribonucleoprotein component"/>
    <property type="match status" value="1"/>
</dbReference>